<dbReference type="InterPro" id="IPR005654">
    <property type="entry name" value="ATPase_AFG1-like"/>
</dbReference>
<accession>L0GRQ1</accession>
<dbReference type="InterPro" id="IPR027417">
    <property type="entry name" value="P-loop_NTPase"/>
</dbReference>
<dbReference type="NCBIfam" id="NF040713">
    <property type="entry name" value="ZapE"/>
    <property type="match status" value="1"/>
</dbReference>
<reference evidence="3 4" key="1">
    <citation type="submission" date="2011-09" db="EMBL/GenBank/DDBJ databases">
        <title>Complete sequence of chromosome of Thioflavicoccus mobilis 8321.</title>
        <authorList>
            <consortium name="US DOE Joint Genome Institute"/>
            <person name="Lucas S."/>
            <person name="Han J."/>
            <person name="Lapidus A."/>
            <person name="Cheng J.-F."/>
            <person name="Goodwin L."/>
            <person name="Pitluck S."/>
            <person name="Peters L."/>
            <person name="Ovchinnikova G."/>
            <person name="Lu M."/>
            <person name="Detter J.C."/>
            <person name="Han C."/>
            <person name="Tapia R."/>
            <person name="Land M."/>
            <person name="Hauser L."/>
            <person name="Kyrpides N."/>
            <person name="Ivanova N."/>
            <person name="Pagani I."/>
            <person name="Vogl K."/>
            <person name="Liu Z."/>
            <person name="Imhoff J."/>
            <person name="Thiel V."/>
            <person name="Frigaard N.-U."/>
            <person name="Bryant D."/>
            <person name="Woyke T."/>
        </authorList>
    </citation>
    <scope>NUCLEOTIDE SEQUENCE [LARGE SCALE GENOMIC DNA]</scope>
    <source>
        <strain evidence="3 4">8321</strain>
    </source>
</reference>
<keyword evidence="1" id="KW-0547">Nucleotide-binding</keyword>
<dbReference type="PANTHER" id="PTHR12169">
    <property type="entry name" value="ATPASE N2B"/>
    <property type="match status" value="1"/>
</dbReference>
<gene>
    <name evidence="3" type="ORF">Thimo_0602</name>
</gene>
<evidence type="ECO:0000313" key="4">
    <source>
        <dbReference type="Proteomes" id="UP000010816"/>
    </source>
</evidence>
<sequence length="366" mass="40859">MIRTPLPADFTPFDPSQLAVAEQLAALHAALAATPARPSGPPGLGLLRRWRRPAEATPVPGLYLWGPVGRGKTYLMDWFVDALPLPGKRRLHFHHFMRDIHDSLAGLPKQPDPLEVVAEQLRREVRVLCLDEFLVNDIADAMILYGLLRALFARGLTLVTTANTPPRELYRNGLQRQRFLPAIELLERHTRVVELTGPTDYRLRTLTAAGVYFVAADGAADTELERCFAQLTGQHRSPDTTLTVNGRKIQVRGVGADVVWLDFAVLCGSARATADYIELAREFHTLLLSDVPVLTARHEAAARRFMHLVDEFYDRRIKLILSAAAPLAELYGGDLEHFPHERLLSRLTEMQSAAYMAACAGDPRRR</sequence>
<organism evidence="3 4">
    <name type="scientific">Thioflavicoccus mobilis 8321</name>
    <dbReference type="NCBI Taxonomy" id="765912"/>
    <lineage>
        <taxon>Bacteria</taxon>
        <taxon>Pseudomonadati</taxon>
        <taxon>Pseudomonadota</taxon>
        <taxon>Gammaproteobacteria</taxon>
        <taxon>Chromatiales</taxon>
        <taxon>Chromatiaceae</taxon>
        <taxon>Thioflavicoccus</taxon>
    </lineage>
</organism>
<dbReference type="STRING" id="765912.Thimo_0602"/>
<dbReference type="GO" id="GO:0051301">
    <property type="term" value="P:cell division"/>
    <property type="evidence" value="ECO:0007669"/>
    <property type="project" value="TreeGrafter"/>
</dbReference>
<dbReference type="Proteomes" id="UP000010816">
    <property type="component" value="Chromosome"/>
</dbReference>
<dbReference type="GO" id="GO:0032153">
    <property type="term" value="C:cell division site"/>
    <property type="evidence" value="ECO:0007669"/>
    <property type="project" value="TreeGrafter"/>
</dbReference>
<dbReference type="KEGG" id="tmb:Thimo_0602"/>
<dbReference type="AlphaFoldDB" id="L0GRQ1"/>
<dbReference type="PATRIC" id="fig|765912.4.peg.589"/>
<dbReference type="eggNOG" id="COG1485">
    <property type="taxonomic scope" value="Bacteria"/>
</dbReference>
<dbReference type="RefSeq" id="WP_015279595.1">
    <property type="nucleotide sequence ID" value="NC_019940.1"/>
</dbReference>
<dbReference type="PANTHER" id="PTHR12169:SF6">
    <property type="entry name" value="AFG1-LIKE ATPASE"/>
    <property type="match status" value="1"/>
</dbReference>
<evidence type="ECO:0000313" key="3">
    <source>
        <dbReference type="EMBL" id="AGA89448.1"/>
    </source>
</evidence>
<evidence type="ECO:0000256" key="2">
    <source>
        <dbReference type="ARBA" id="ARBA00022840"/>
    </source>
</evidence>
<keyword evidence="2" id="KW-0067">ATP-binding</keyword>
<proteinExistence type="predicted"/>
<dbReference type="GO" id="GO:0016887">
    <property type="term" value="F:ATP hydrolysis activity"/>
    <property type="evidence" value="ECO:0007669"/>
    <property type="project" value="InterPro"/>
</dbReference>
<evidence type="ECO:0000256" key="1">
    <source>
        <dbReference type="ARBA" id="ARBA00022741"/>
    </source>
</evidence>
<keyword evidence="4" id="KW-1185">Reference proteome</keyword>
<protein>
    <submittedName>
        <fullName evidence="3">Putative ATPase</fullName>
    </submittedName>
</protein>
<dbReference type="HOGENOM" id="CLU_008681_0_4_6"/>
<dbReference type="SUPFAM" id="SSF52540">
    <property type="entry name" value="P-loop containing nucleoside triphosphate hydrolases"/>
    <property type="match status" value="1"/>
</dbReference>
<dbReference type="Pfam" id="PF03969">
    <property type="entry name" value="AFG1_ATPase"/>
    <property type="match status" value="1"/>
</dbReference>
<dbReference type="EMBL" id="CP003051">
    <property type="protein sequence ID" value="AGA89448.1"/>
    <property type="molecule type" value="Genomic_DNA"/>
</dbReference>
<name>L0GRQ1_9GAMM</name>
<dbReference type="Gene3D" id="3.40.50.300">
    <property type="entry name" value="P-loop containing nucleotide triphosphate hydrolases"/>
    <property type="match status" value="1"/>
</dbReference>
<dbReference type="GO" id="GO:0005737">
    <property type="term" value="C:cytoplasm"/>
    <property type="evidence" value="ECO:0007669"/>
    <property type="project" value="TreeGrafter"/>
</dbReference>
<dbReference type="GO" id="GO:0005524">
    <property type="term" value="F:ATP binding"/>
    <property type="evidence" value="ECO:0007669"/>
    <property type="project" value="UniProtKB-KW"/>
</dbReference>